<feature type="transmembrane region" description="Helical" evidence="1">
    <location>
        <begin position="80"/>
        <end position="99"/>
    </location>
</feature>
<gene>
    <name evidence="2" type="ORF">BVER_03872c</name>
</gene>
<protein>
    <submittedName>
        <fullName evidence="2">Uncharacterized protein</fullName>
    </submittedName>
</protein>
<reference evidence="3" key="1">
    <citation type="submission" date="2015-06" db="EMBL/GenBank/DDBJ databases">
        <title>Comparative genomics of Burkholderia leaf nodule symbionts.</title>
        <authorList>
            <person name="Carlier A."/>
            <person name="Eberl L."/>
            <person name="Pinto-Carbo M."/>
        </authorList>
    </citation>
    <scope>NUCLEOTIDE SEQUENCE [LARGE SCALE GENOMIC DNA]</scope>
    <source>
        <strain evidence="3">UZHbot4</strain>
    </source>
</reference>
<evidence type="ECO:0000313" key="3">
    <source>
        <dbReference type="Proteomes" id="UP000036959"/>
    </source>
</evidence>
<dbReference type="Proteomes" id="UP000036959">
    <property type="component" value="Unassembled WGS sequence"/>
</dbReference>
<keyword evidence="1" id="KW-0472">Membrane</keyword>
<name>A0A0L0MDK5_9BURK</name>
<dbReference type="Pfam" id="PF13440">
    <property type="entry name" value="Polysacc_synt_3"/>
    <property type="match status" value="1"/>
</dbReference>
<dbReference type="EMBL" id="LFJJ01000063">
    <property type="protein sequence ID" value="KND60418.1"/>
    <property type="molecule type" value="Genomic_DNA"/>
</dbReference>
<proteinExistence type="predicted"/>
<organism evidence="2 3">
    <name type="scientific">Candidatus Burkholderia verschuerenii</name>
    <dbReference type="NCBI Taxonomy" id="242163"/>
    <lineage>
        <taxon>Bacteria</taxon>
        <taxon>Pseudomonadati</taxon>
        <taxon>Pseudomonadota</taxon>
        <taxon>Betaproteobacteria</taxon>
        <taxon>Burkholderiales</taxon>
        <taxon>Burkholderiaceae</taxon>
        <taxon>Burkholderia</taxon>
    </lineage>
</organism>
<feature type="transmembrane region" description="Helical" evidence="1">
    <location>
        <begin position="39"/>
        <end position="59"/>
    </location>
</feature>
<dbReference type="AlphaFoldDB" id="A0A0L0MDK5"/>
<accession>A0A0L0MDK5</accession>
<comment type="caution">
    <text evidence="2">The sequence shown here is derived from an EMBL/GenBank/DDBJ whole genome shotgun (WGS) entry which is preliminary data.</text>
</comment>
<evidence type="ECO:0000256" key="1">
    <source>
        <dbReference type="SAM" id="Phobius"/>
    </source>
</evidence>
<feature type="transmembrane region" description="Helical" evidence="1">
    <location>
        <begin position="111"/>
        <end position="133"/>
    </location>
</feature>
<dbReference type="PATRIC" id="fig|242163.4.peg.6076"/>
<dbReference type="RefSeq" id="WP_083452177.1">
    <property type="nucleotide sequence ID" value="NZ_LFJJ01000063.1"/>
</dbReference>
<keyword evidence="1" id="KW-0812">Transmembrane</keyword>
<sequence>MNSVARKGMFQLASSGLMGILQIAQIGALARVFDAQALGVVALYSMVIVITTVFCDFGLQSYVIQDTRSDDETTTDVASVLPLFMGVGVAVCGVAWFIAHSIVGSADMSMAMLWITPAVPLALFMGPLQGFAVRRLYLDGWRSPKPSAKARACS</sequence>
<evidence type="ECO:0000313" key="2">
    <source>
        <dbReference type="EMBL" id="KND60418.1"/>
    </source>
</evidence>
<feature type="transmembrane region" description="Helical" evidence="1">
    <location>
        <begin position="12"/>
        <end position="33"/>
    </location>
</feature>
<keyword evidence="3" id="KW-1185">Reference proteome</keyword>
<keyword evidence="1" id="KW-1133">Transmembrane helix</keyword>